<sequence length="340" mass="39122">MDSQYDQCDTADWLRGHQDKSRRRLTPQKIHEKLEKLHLVDNQVEEHDATRSSATRSVENTIAWLKQHKEQKAKSSGFIESLLHWFKDEPEDQGPQLPLDWAQEKLKVSWTERSYAILNAPFYVDMMHARRIILSGALLDVIPEIGADFKIWIDEFFEQLCLAHVVKDNLLQEKARVANKAIRVVTQYDTLQTLYENSLLLDVKTVEYGEKLLECFNEVEATLRDESAAVSEANPLVMSALLENEAFSALFSTMETNEPTGPYVAKLVAWMKNALPREDFDAFMALFPPETKQRLAGKWMQAYAEHLHRVEPFSIEYHCAIVYSRSRAEVLAPISDPSQP</sequence>
<accession>A0A6G0X0Y6</accession>
<evidence type="ECO:0000313" key="2">
    <source>
        <dbReference type="Proteomes" id="UP000481153"/>
    </source>
</evidence>
<organism evidence="1 2">
    <name type="scientific">Aphanomyces euteiches</name>
    <dbReference type="NCBI Taxonomy" id="100861"/>
    <lineage>
        <taxon>Eukaryota</taxon>
        <taxon>Sar</taxon>
        <taxon>Stramenopiles</taxon>
        <taxon>Oomycota</taxon>
        <taxon>Saprolegniomycetes</taxon>
        <taxon>Saprolegniales</taxon>
        <taxon>Verrucalvaceae</taxon>
        <taxon>Aphanomyces</taxon>
    </lineage>
</organism>
<dbReference type="EMBL" id="VJMJ01000122">
    <property type="protein sequence ID" value="KAF0733540.1"/>
    <property type="molecule type" value="Genomic_DNA"/>
</dbReference>
<proteinExistence type="predicted"/>
<name>A0A6G0X0Y6_9STRA</name>
<comment type="caution">
    <text evidence="1">The sequence shown here is derived from an EMBL/GenBank/DDBJ whole genome shotgun (WGS) entry which is preliminary data.</text>
</comment>
<dbReference type="AlphaFoldDB" id="A0A6G0X0Y6"/>
<evidence type="ECO:0000313" key="1">
    <source>
        <dbReference type="EMBL" id="KAF0733540.1"/>
    </source>
</evidence>
<keyword evidence="2" id="KW-1185">Reference proteome</keyword>
<dbReference type="VEuPathDB" id="FungiDB:AeMF1_013453"/>
<gene>
    <name evidence="1" type="ORF">Ae201684_009774</name>
</gene>
<protein>
    <submittedName>
        <fullName evidence="1">Uncharacterized protein</fullName>
    </submittedName>
</protein>
<reference evidence="1 2" key="1">
    <citation type="submission" date="2019-07" db="EMBL/GenBank/DDBJ databases">
        <title>Genomics analysis of Aphanomyces spp. identifies a new class of oomycete effector associated with host adaptation.</title>
        <authorList>
            <person name="Gaulin E."/>
        </authorList>
    </citation>
    <scope>NUCLEOTIDE SEQUENCE [LARGE SCALE GENOMIC DNA]</scope>
    <source>
        <strain evidence="1 2">ATCC 201684</strain>
    </source>
</reference>
<dbReference type="Proteomes" id="UP000481153">
    <property type="component" value="Unassembled WGS sequence"/>
</dbReference>